<comment type="caution">
    <text evidence="2">The sequence shown here is derived from an EMBL/GenBank/DDBJ whole genome shotgun (WGS) entry which is preliminary data.</text>
</comment>
<dbReference type="Proteomes" id="UP000281094">
    <property type="component" value="Unassembled WGS sequence"/>
</dbReference>
<feature type="signal peptide" evidence="1">
    <location>
        <begin position="1"/>
        <end position="22"/>
    </location>
</feature>
<dbReference type="Pfam" id="PF07182">
    <property type="entry name" value="DUF1402"/>
    <property type="match status" value="1"/>
</dbReference>
<feature type="chain" id="PRO_5018136919" evidence="1">
    <location>
        <begin position="23"/>
        <end position="309"/>
    </location>
</feature>
<dbReference type="AlphaFoldDB" id="A0A3L7JEE7"/>
<evidence type="ECO:0000313" key="3">
    <source>
        <dbReference type="Proteomes" id="UP000281094"/>
    </source>
</evidence>
<gene>
    <name evidence="2" type="ORF">D8780_13825</name>
</gene>
<dbReference type="RefSeq" id="WP_121646125.1">
    <property type="nucleotide sequence ID" value="NZ_RCWN01000001.1"/>
</dbReference>
<accession>A0A3L7JEE7</accession>
<keyword evidence="3" id="KW-1185">Reference proteome</keyword>
<keyword evidence="1" id="KW-0732">Signal</keyword>
<organism evidence="2 3">
    <name type="scientific">Notoacmeibacter ruber</name>
    <dbReference type="NCBI Taxonomy" id="2670375"/>
    <lineage>
        <taxon>Bacteria</taxon>
        <taxon>Pseudomonadati</taxon>
        <taxon>Pseudomonadota</taxon>
        <taxon>Alphaproteobacteria</taxon>
        <taxon>Hyphomicrobiales</taxon>
        <taxon>Notoacmeibacteraceae</taxon>
        <taxon>Notoacmeibacter</taxon>
    </lineage>
</organism>
<evidence type="ECO:0000313" key="2">
    <source>
        <dbReference type="EMBL" id="RLQ89158.1"/>
    </source>
</evidence>
<dbReference type="InterPro" id="IPR009842">
    <property type="entry name" value="DUF1402"/>
</dbReference>
<sequence length="309" mass="34245">MRRLISTVFLIACLLAAAPVSAATIVPPGNRSATQPPVPGASAKRTAALRTTYEAKYRKIKELIAGDDKLQNKIREAAQAYEIDPIHIIGALVGEHTFNVDAYDHFQTYYVKAMAYAGSAIRFAYDGENVTDFVQRPEFEPCGGKSDSYELWTCREKVWNESFRGKTVGGKSWPDNRFSAVFFQPFYAGQTFGLGQLNPLTALETSDLVNRVSGLPRLSADQPTEVYATIMDPDTTLPYVAAAIRMSITAYRDIAGMDISQNPGLTATLYNLGNPEDRARALKARGGMPRENFYGWFVNEKLDELEQLM</sequence>
<reference evidence="2 3" key="1">
    <citation type="submission" date="2018-10" db="EMBL/GenBank/DDBJ databases">
        <title>Notoacmeibacter sp. M2BS9Y-3-1, whole genome shotgun sequence.</title>
        <authorList>
            <person name="Tuo L."/>
        </authorList>
    </citation>
    <scope>NUCLEOTIDE SEQUENCE [LARGE SCALE GENOMIC DNA]</scope>
    <source>
        <strain evidence="2 3">M2BS9Y-3-1</strain>
    </source>
</reference>
<proteinExistence type="predicted"/>
<protein>
    <submittedName>
        <fullName evidence="2">DUF1402 family protein</fullName>
    </submittedName>
</protein>
<dbReference type="EMBL" id="RCWN01000001">
    <property type="protein sequence ID" value="RLQ89158.1"/>
    <property type="molecule type" value="Genomic_DNA"/>
</dbReference>
<name>A0A3L7JEE7_9HYPH</name>
<evidence type="ECO:0000256" key="1">
    <source>
        <dbReference type="SAM" id="SignalP"/>
    </source>
</evidence>